<dbReference type="InterPro" id="IPR051692">
    <property type="entry name" value="OMP-like"/>
</dbReference>
<dbReference type="STRING" id="991905.SL003B_1217"/>
<evidence type="ECO:0000256" key="2">
    <source>
        <dbReference type="ARBA" id="ARBA00022729"/>
    </source>
</evidence>
<dbReference type="KEGG" id="pgv:SL003B_1217"/>
<evidence type="ECO:0000259" key="6">
    <source>
        <dbReference type="Pfam" id="PF13505"/>
    </source>
</evidence>
<keyword evidence="8" id="KW-1185">Reference proteome</keyword>
<evidence type="ECO:0000256" key="3">
    <source>
        <dbReference type="ARBA" id="ARBA00023136"/>
    </source>
</evidence>
<comment type="similarity">
    <text evidence="4">Belongs to the Omp25/RopB family.</text>
</comment>
<evidence type="ECO:0000256" key="4">
    <source>
        <dbReference type="ARBA" id="ARBA00038306"/>
    </source>
</evidence>
<reference evidence="7 8" key="1">
    <citation type="journal article" date="2011" name="J. Bacteriol.">
        <title>Complete genome sequence of Polymorphum gilvum SL003B-26A1T, a crude oil-degrading bacterium from oil-polluted saline soil.</title>
        <authorList>
            <person name="Li S.G."/>
            <person name="Tang Y.Q."/>
            <person name="Nie Y."/>
            <person name="Cai M."/>
            <person name="Wu X.L."/>
        </authorList>
    </citation>
    <scope>NUCLEOTIDE SEQUENCE [LARGE SCALE GENOMIC DNA]</scope>
    <source>
        <strain evidence="8">LMG 25793 / CGMCC 1.9160 / SL003B-26A1</strain>
    </source>
</reference>
<dbReference type="PANTHER" id="PTHR34001:SF3">
    <property type="entry name" value="BLL7405 PROTEIN"/>
    <property type="match status" value="1"/>
</dbReference>
<organism evidence="7 8">
    <name type="scientific">Polymorphum gilvum (strain LMG 25793 / CGMCC 1.9160 / SL003B-26A1)</name>
    <dbReference type="NCBI Taxonomy" id="991905"/>
    <lineage>
        <taxon>Bacteria</taxon>
        <taxon>Pseudomonadati</taxon>
        <taxon>Pseudomonadota</taxon>
        <taxon>Alphaproteobacteria</taxon>
        <taxon>Rhodobacterales</taxon>
        <taxon>Paracoccaceae</taxon>
        <taxon>Polymorphum</taxon>
    </lineage>
</organism>
<keyword evidence="7" id="KW-0812">Transmembrane</keyword>
<proteinExistence type="inferred from homology"/>
<comment type="subcellular location">
    <subcellularLocation>
        <location evidence="1">Membrane</location>
    </subcellularLocation>
</comment>
<feature type="signal peptide" evidence="5">
    <location>
        <begin position="1"/>
        <end position="23"/>
    </location>
</feature>
<dbReference type="Gene3D" id="2.40.160.20">
    <property type="match status" value="1"/>
</dbReference>
<evidence type="ECO:0000256" key="1">
    <source>
        <dbReference type="ARBA" id="ARBA00004370"/>
    </source>
</evidence>
<name>F2J0H8_POLGS</name>
<dbReference type="InterPro" id="IPR011250">
    <property type="entry name" value="OMP/PagP_B-barrel"/>
</dbReference>
<dbReference type="HOGENOM" id="CLU_037100_4_0_5"/>
<evidence type="ECO:0000256" key="5">
    <source>
        <dbReference type="SAM" id="SignalP"/>
    </source>
</evidence>
<dbReference type="GO" id="GO:0016020">
    <property type="term" value="C:membrane"/>
    <property type="evidence" value="ECO:0007669"/>
    <property type="project" value="UniProtKB-SubCell"/>
</dbReference>
<dbReference type="Pfam" id="PF13505">
    <property type="entry name" value="OMP_b-brl"/>
    <property type="match status" value="1"/>
</dbReference>
<dbReference type="RefSeq" id="WP_013651963.1">
    <property type="nucleotide sequence ID" value="NC_015259.1"/>
</dbReference>
<dbReference type="Proteomes" id="UP000008130">
    <property type="component" value="Chromosome"/>
</dbReference>
<protein>
    <submittedName>
        <fullName evidence="7">OmpA-like transmembrane domain, putative</fullName>
    </submittedName>
</protein>
<sequence length="223" mass="23519">MKSLAAAGVSIAVLAGASLPAFAADLPQPAQPVIYDNQVSSARFDWSGFYFGGNLGWGWGQFTTNSALTGRFNSDASGVNGGVHAGYNHAITPNIIAGLEADFQLSDLEKRRSVAGVGVKTSSDWNSTIRGRLGYAFDRFMIYGTGGLAIADLEVAAAGSKGNETAIGWTLGAGIEGAVTDNVTARLEYLYQDFGRESFTLGGTRYRTDLDASIARFGVSYKF</sequence>
<feature type="domain" description="Outer membrane protein beta-barrel" evidence="6">
    <location>
        <begin position="12"/>
        <end position="223"/>
    </location>
</feature>
<keyword evidence="2 5" id="KW-0732">Signal</keyword>
<dbReference type="EMBL" id="CP002568">
    <property type="protein sequence ID" value="ADZ69646.1"/>
    <property type="molecule type" value="Genomic_DNA"/>
</dbReference>
<evidence type="ECO:0000313" key="8">
    <source>
        <dbReference type="Proteomes" id="UP000008130"/>
    </source>
</evidence>
<evidence type="ECO:0000313" key="7">
    <source>
        <dbReference type="EMBL" id="ADZ69646.1"/>
    </source>
</evidence>
<accession>F2J0H8</accession>
<dbReference type="eggNOG" id="COG3637">
    <property type="taxonomic scope" value="Bacteria"/>
</dbReference>
<feature type="chain" id="PRO_5003278623" evidence="5">
    <location>
        <begin position="24"/>
        <end position="223"/>
    </location>
</feature>
<dbReference type="AlphaFoldDB" id="F2J0H8"/>
<dbReference type="PANTHER" id="PTHR34001">
    <property type="entry name" value="BLL7405 PROTEIN"/>
    <property type="match status" value="1"/>
</dbReference>
<dbReference type="OrthoDB" id="268975at2"/>
<dbReference type="InterPro" id="IPR027385">
    <property type="entry name" value="Beta-barrel_OMP"/>
</dbReference>
<dbReference type="SUPFAM" id="SSF56925">
    <property type="entry name" value="OMPA-like"/>
    <property type="match status" value="1"/>
</dbReference>
<gene>
    <name evidence="7" type="ordered locus">SL003B_1217</name>
</gene>
<keyword evidence="3" id="KW-0472">Membrane</keyword>